<organism evidence="1 2">
    <name type="scientific">Pseudomonas fluorescens HK44</name>
    <dbReference type="NCBI Taxonomy" id="1042209"/>
    <lineage>
        <taxon>Bacteria</taxon>
        <taxon>Pseudomonadati</taxon>
        <taxon>Pseudomonadota</taxon>
        <taxon>Gammaproteobacteria</taxon>
        <taxon>Pseudomonadales</taxon>
        <taxon>Pseudomonadaceae</taxon>
        <taxon>Pseudomonas</taxon>
    </lineage>
</organism>
<protein>
    <submittedName>
        <fullName evidence="1">Uncharacterized protein</fullName>
    </submittedName>
</protein>
<gene>
    <name evidence="1" type="ORF">HK44_028545</name>
</gene>
<evidence type="ECO:0000313" key="2">
    <source>
        <dbReference type="Proteomes" id="UP000022611"/>
    </source>
</evidence>
<dbReference type="EMBL" id="AFOY02000009">
    <property type="protein sequence ID" value="EXF94977.1"/>
    <property type="molecule type" value="Genomic_DNA"/>
</dbReference>
<accession>A0A010TCH0</accession>
<sequence>MRGGTLLAFIQEKPGSIAGHGAKGEQGRTGRRSNVAAIYGEVASLVGAAAGCDLLASLRTLKINVKRSQPAAALIEQPLNH</sequence>
<name>A0A010TCH0_PSEFL</name>
<reference evidence="1 2" key="1">
    <citation type="journal article" date="2011" name="J. Bacteriol.">
        <title>Draft genome sequence of the polycyclic aromatic hydrocarbon-degrading, genetically engineered bioluminescent bioreporter Pseudomonas fluorescens HK44.</title>
        <authorList>
            <person name="Chauhan A."/>
            <person name="Layton A.C."/>
            <person name="Williams D.E."/>
            <person name="Smartt A.E."/>
            <person name="Ripp S."/>
            <person name="Karpinets T.V."/>
            <person name="Brown S.D."/>
            <person name="Sayler G.S."/>
        </authorList>
    </citation>
    <scope>NUCLEOTIDE SEQUENCE [LARGE SCALE GENOMIC DNA]</scope>
    <source>
        <strain evidence="1 2">HK44</strain>
    </source>
</reference>
<proteinExistence type="predicted"/>
<dbReference type="HOGENOM" id="CLU_2571167_0_0_6"/>
<comment type="caution">
    <text evidence="1">The sequence shown here is derived from an EMBL/GenBank/DDBJ whole genome shotgun (WGS) entry which is preliminary data.</text>
</comment>
<dbReference type="AlphaFoldDB" id="A0A010TCH0"/>
<dbReference type="PATRIC" id="fig|1042209.11.peg.2286"/>
<evidence type="ECO:0000313" key="1">
    <source>
        <dbReference type="EMBL" id="EXF94977.1"/>
    </source>
</evidence>
<dbReference type="Proteomes" id="UP000022611">
    <property type="component" value="Unassembled WGS sequence"/>
</dbReference>